<evidence type="ECO:0000256" key="1">
    <source>
        <dbReference type="SAM" id="Phobius"/>
    </source>
</evidence>
<dbReference type="InterPro" id="IPR011631">
    <property type="entry name" value="DUF1600"/>
</dbReference>
<name>A0ABU0LZK0_9BACT</name>
<feature type="transmembrane region" description="Helical" evidence="1">
    <location>
        <begin position="164"/>
        <end position="183"/>
    </location>
</feature>
<dbReference type="Proteomes" id="UP001240643">
    <property type="component" value="Unassembled WGS sequence"/>
</dbReference>
<proteinExistence type="predicted"/>
<evidence type="ECO:0000313" key="2">
    <source>
        <dbReference type="EMBL" id="MDQ0514133.1"/>
    </source>
</evidence>
<feature type="transmembrane region" description="Helical" evidence="1">
    <location>
        <begin position="207"/>
        <end position="234"/>
    </location>
</feature>
<gene>
    <name evidence="2" type="ORF">J2Z62_000571</name>
</gene>
<feature type="transmembrane region" description="Helical" evidence="1">
    <location>
        <begin position="300"/>
        <end position="320"/>
    </location>
</feature>
<feature type="transmembrane region" description="Helical" evidence="1">
    <location>
        <begin position="121"/>
        <end position="144"/>
    </location>
</feature>
<accession>A0ABU0LZK0</accession>
<evidence type="ECO:0000313" key="3">
    <source>
        <dbReference type="Proteomes" id="UP001240643"/>
    </source>
</evidence>
<dbReference type="Pfam" id="PF07667">
    <property type="entry name" value="DUF1600"/>
    <property type="match status" value="1"/>
</dbReference>
<feature type="transmembrane region" description="Helical" evidence="1">
    <location>
        <begin position="84"/>
        <end position="109"/>
    </location>
</feature>
<keyword evidence="1" id="KW-0472">Membrane</keyword>
<comment type="caution">
    <text evidence="2">The sequence shown here is derived from an EMBL/GenBank/DDBJ whole genome shotgun (WGS) entry which is preliminary data.</text>
</comment>
<dbReference type="EMBL" id="JAUSWO010000001">
    <property type="protein sequence ID" value="MDQ0514133.1"/>
    <property type="molecule type" value="Genomic_DNA"/>
</dbReference>
<organism evidence="2 3">
    <name type="scientific">Mycoplasmoides fastidiosum</name>
    <dbReference type="NCBI Taxonomy" id="92758"/>
    <lineage>
        <taxon>Bacteria</taxon>
        <taxon>Bacillati</taxon>
        <taxon>Mycoplasmatota</taxon>
        <taxon>Mycoplasmoidales</taxon>
        <taxon>Mycoplasmoidaceae</taxon>
        <taxon>Mycoplasmoides</taxon>
    </lineage>
</organism>
<keyword evidence="3" id="KW-1185">Reference proteome</keyword>
<keyword evidence="1" id="KW-1133">Transmembrane helix</keyword>
<protein>
    <submittedName>
        <fullName evidence="2">Uncharacterized protein</fullName>
    </submittedName>
</protein>
<dbReference type="RefSeq" id="WP_256547178.1">
    <property type="nucleotide sequence ID" value="NZ_CP101809.1"/>
</dbReference>
<feature type="transmembrane region" description="Helical" evidence="1">
    <location>
        <begin position="51"/>
        <end position="72"/>
    </location>
</feature>
<reference evidence="2" key="1">
    <citation type="submission" date="2023-07" db="EMBL/GenBank/DDBJ databases">
        <title>Genomic Encyclopedia of Type Strains, Phase IV (KMG-IV): sequencing the most valuable type-strain genomes for metagenomic binning, comparative biology and taxonomic classification.</title>
        <authorList>
            <person name="Goeker M."/>
        </authorList>
    </citation>
    <scope>NUCLEOTIDE SEQUENCE [LARGE SCALE GENOMIC DNA]</scope>
    <source>
        <strain evidence="2">DSM 21204</strain>
    </source>
</reference>
<keyword evidence="1" id="KW-0812">Transmembrane</keyword>
<sequence>MQFNYSFNQLKADFLVFSKRIKFALTWKDQHNPYPQAQQLLTSKQFGTYKLLNSLGLGFMLLLIGFSSLTILRGIIYPENNYTLLIWWTNLGTFTTQSNLLITFFFSWYFFKPASKIFKNYYVIVTILSYISVTFIGYNFFIGLRSNYATWTSIGNNMERIDSSVSIWNHVIAPILAVAYWLADAKHFVKIQAQSVLKNQLFGFGKLVIYGLIYPLVFLIYSLLVSLVGVYVVYNGFTNLNPNLGYDSVARIAALKNTDGSLSLFSGANDGATNLVGSNQNLSPELLMPSHYTFGRPFNIIFYVLFLLLFALFLFLFQVARNQFFFADLKGFKKQFHYRKSLKTKSISE</sequence>